<dbReference type="EMBL" id="PFEI01000062">
    <property type="protein sequence ID" value="PJE67022.1"/>
    <property type="molecule type" value="Genomic_DNA"/>
</dbReference>
<feature type="domain" description="Tetrahydrofolate dehydrogenase/cyclohydrolase NAD(P)-binding" evidence="1">
    <location>
        <begin position="1"/>
        <end position="47"/>
    </location>
</feature>
<dbReference type="AlphaFoldDB" id="A0A2M8L2A3"/>
<keyword evidence="2" id="KW-0560">Oxidoreductase</keyword>
<evidence type="ECO:0000259" key="1">
    <source>
        <dbReference type="Pfam" id="PF02882"/>
    </source>
</evidence>
<dbReference type="Gene3D" id="3.40.50.720">
    <property type="entry name" value="NAD(P)-binding Rossmann-like Domain"/>
    <property type="match status" value="1"/>
</dbReference>
<comment type="caution">
    <text evidence="2">The sequence shown here is derived from an EMBL/GenBank/DDBJ whole genome shotgun (WGS) entry which is preliminary data.</text>
</comment>
<gene>
    <name evidence="2" type="ORF">COU93_01050</name>
</gene>
<dbReference type="GO" id="GO:0004488">
    <property type="term" value="F:methylenetetrahydrofolate dehydrogenase (NADP+) activity"/>
    <property type="evidence" value="ECO:0007669"/>
    <property type="project" value="UniProtKB-EC"/>
</dbReference>
<dbReference type="Proteomes" id="UP000229766">
    <property type="component" value="Unassembled WGS sequence"/>
</dbReference>
<feature type="non-terminal residue" evidence="2">
    <location>
        <position position="47"/>
    </location>
</feature>
<keyword evidence="2" id="KW-0378">Hydrolase</keyword>
<accession>A0A2M8L2A3</accession>
<reference evidence="3" key="1">
    <citation type="submission" date="2017-09" db="EMBL/GenBank/DDBJ databases">
        <title>Depth-based differentiation of microbial function through sediment-hosted aquifers and enrichment of novel symbionts in the deep terrestrial subsurface.</title>
        <authorList>
            <person name="Probst A.J."/>
            <person name="Ladd B."/>
            <person name="Jarett J.K."/>
            <person name="Geller-Mcgrath D.E."/>
            <person name="Sieber C.M.K."/>
            <person name="Emerson J.B."/>
            <person name="Anantharaman K."/>
            <person name="Thomas B.C."/>
            <person name="Malmstrom R."/>
            <person name="Stieglmeier M."/>
            <person name="Klingl A."/>
            <person name="Woyke T."/>
            <person name="Ryan C.M."/>
            <person name="Banfield J.F."/>
        </authorList>
    </citation>
    <scope>NUCLEOTIDE SEQUENCE [LARGE SCALE GENOMIC DNA]</scope>
</reference>
<dbReference type="EC" id="1.5.1.5" evidence="2"/>
<dbReference type="InterPro" id="IPR020631">
    <property type="entry name" value="THF_DH/CycHdrlase_NAD-bd_dom"/>
</dbReference>
<feature type="non-terminal residue" evidence="2">
    <location>
        <position position="1"/>
    </location>
</feature>
<dbReference type="EC" id="3.5.4.9" evidence="2"/>
<sequence length="47" mass="5194">PLKKHFENRHSPVILCNKFTQNLGDITKTADLLISATGVKNIVTADM</sequence>
<organism evidence="2 3">
    <name type="scientific">Candidatus Shapirobacteria bacterium CG10_big_fil_rev_8_21_14_0_10_36_6</name>
    <dbReference type="NCBI Taxonomy" id="1974886"/>
    <lineage>
        <taxon>Bacteria</taxon>
        <taxon>Candidatus Shapironibacteriota</taxon>
    </lineage>
</organism>
<proteinExistence type="predicted"/>
<dbReference type="Pfam" id="PF02882">
    <property type="entry name" value="THF_DHG_CYH_C"/>
    <property type="match status" value="1"/>
</dbReference>
<dbReference type="GO" id="GO:0004477">
    <property type="term" value="F:methenyltetrahydrofolate cyclohydrolase activity"/>
    <property type="evidence" value="ECO:0007669"/>
    <property type="project" value="UniProtKB-EC"/>
</dbReference>
<evidence type="ECO:0000313" key="3">
    <source>
        <dbReference type="Proteomes" id="UP000229766"/>
    </source>
</evidence>
<name>A0A2M8L2A3_9BACT</name>
<protein>
    <submittedName>
        <fullName evidence="2">Bifunctional methylenetetrahydrofolate dehydrogenase/methenyltetrahydrofolate cyclohydrolase</fullName>
        <ecNumber evidence="2">1.5.1.5</ecNumber>
        <ecNumber evidence="2">3.5.4.9</ecNumber>
    </submittedName>
</protein>
<evidence type="ECO:0000313" key="2">
    <source>
        <dbReference type="EMBL" id="PJE67022.1"/>
    </source>
</evidence>